<organism evidence="1">
    <name type="scientific">marine sediment metagenome</name>
    <dbReference type="NCBI Taxonomy" id="412755"/>
    <lineage>
        <taxon>unclassified sequences</taxon>
        <taxon>metagenomes</taxon>
        <taxon>ecological metagenomes</taxon>
    </lineage>
</organism>
<sequence>PNETVCGKSGLSEEFPWIKTQRKIARKCKEPDKYFVVEMLTNISQVRKGTVGLSPDVGYEMQLSSWLKDHHKAKKREYTEEERKAFREKMIKGRELKKVALRGQATFKFQF</sequence>
<comment type="caution">
    <text evidence="1">The sequence shown here is derived from an EMBL/GenBank/DDBJ whole genome shotgun (WGS) entry which is preliminary data.</text>
</comment>
<name>X1QBL1_9ZZZZ</name>
<dbReference type="EMBL" id="BARW01003326">
    <property type="protein sequence ID" value="GAI65877.1"/>
    <property type="molecule type" value="Genomic_DNA"/>
</dbReference>
<proteinExistence type="predicted"/>
<accession>X1QBL1</accession>
<evidence type="ECO:0000313" key="1">
    <source>
        <dbReference type="EMBL" id="GAI65877.1"/>
    </source>
</evidence>
<dbReference type="AlphaFoldDB" id="X1QBL1"/>
<protein>
    <submittedName>
        <fullName evidence="1">Uncharacterized protein</fullName>
    </submittedName>
</protein>
<gene>
    <name evidence="1" type="ORF">S12H4_08567</name>
</gene>
<reference evidence="1" key="1">
    <citation type="journal article" date="2014" name="Front. Microbiol.">
        <title>High frequency of phylogenetically diverse reductive dehalogenase-homologous genes in deep subseafloor sedimentary metagenomes.</title>
        <authorList>
            <person name="Kawai M."/>
            <person name="Futagami T."/>
            <person name="Toyoda A."/>
            <person name="Takaki Y."/>
            <person name="Nishi S."/>
            <person name="Hori S."/>
            <person name="Arai W."/>
            <person name="Tsubouchi T."/>
            <person name="Morono Y."/>
            <person name="Uchiyama I."/>
            <person name="Ito T."/>
            <person name="Fujiyama A."/>
            <person name="Inagaki F."/>
            <person name="Takami H."/>
        </authorList>
    </citation>
    <scope>NUCLEOTIDE SEQUENCE</scope>
    <source>
        <strain evidence="1">Expedition CK06-06</strain>
    </source>
</reference>
<feature type="non-terminal residue" evidence="1">
    <location>
        <position position="1"/>
    </location>
</feature>